<dbReference type="InterPro" id="IPR012318">
    <property type="entry name" value="HTH_CRP"/>
</dbReference>
<name>A0A650EKF3_9HELI</name>
<evidence type="ECO:0000256" key="3">
    <source>
        <dbReference type="ARBA" id="ARBA00023163"/>
    </source>
</evidence>
<feature type="domain" description="HTH crp-type" evidence="4">
    <location>
        <begin position="150"/>
        <end position="213"/>
    </location>
</feature>
<organism evidence="5">
    <name type="scientific">uncultured Helicobacter sp</name>
    <dbReference type="NCBI Taxonomy" id="175537"/>
    <lineage>
        <taxon>Bacteria</taxon>
        <taxon>Pseudomonadati</taxon>
        <taxon>Campylobacterota</taxon>
        <taxon>Epsilonproteobacteria</taxon>
        <taxon>Campylobacterales</taxon>
        <taxon>Helicobacteraceae</taxon>
        <taxon>Helicobacter</taxon>
        <taxon>environmental samples</taxon>
    </lineage>
</organism>
<dbReference type="GO" id="GO:0003677">
    <property type="term" value="F:DNA binding"/>
    <property type="evidence" value="ECO:0007669"/>
    <property type="project" value="UniProtKB-KW"/>
</dbReference>
<keyword evidence="3" id="KW-0804">Transcription</keyword>
<evidence type="ECO:0000259" key="4">
    <source>
        <dbReference type="PROSITE" id="PS51063"/>
    </source>
</evidence>
<gene>
    <name evidence="5" type="ORF">Helico4rc_2330</name>
</gene>
<evidence type="ECO:0000313" key="5">
    <source>
        <dbReference type="EMBL" id="QGT50113.1"/>
    </source>
</evidence>
<dbReference type="InterPro" id="IPR036390">
    <property type="entry name" value="WH_DNA-bd_sf"/>
</dbReference>
<dbReference type="EMBL" id="MN577567">
    <property type="protein sequence ID" value="QGT50113.1"/>
    <property type="molecule type" value="Genomic_DNA"/>
</dbReference>
<dbReference type="Pfam" id="PF13545">
    <property type="entry name" value="HTH_Crp_2"/>
    <property type="match status" value="1"/>
</dbReference>
<dbReference type="PROSITE" id="PS51063">
    <property type="entry name" value="HTH_CRP_2"/>
    <property type="match status" value="1"/>
</dbReference>
<sequence length="228" mass="25860">MKLLSTDILGQINTAMCGDEKSFEILQSQGIVKTYTKGYRIYPDSDELLGFLYVISGKIRFFSVSSNAKEITIFTIGDKESCIISTSCIFSHIQADVVLEFMVDSEVFIVPNRVFDMLTHNNESIMRFNLSLVSKRLKQAFDTINDVTFKSLKNRVVKFLLSNAKDNRVEVSQESIANNIGSAREAVARVIKELKSQGLIDTSRNEILLTKKLYELSDEIESQHHKTR</sequence>
<dbReference type="AlphaFoldDB" id="A0A650EKF3"/>
<reference evidence="5" key="1">
    <citation type="journal article" date="2020" name="J. ISSAAS">
        <title>Lactobacilli and other gastrointestinal microbiota of Peromyscus leucopus, reservoir host for agents of Lyme disease and other zoonoses in North America.</title>
        <authorList>
            <person name="Milovic A."/>
            <person name="Bassam K."/>
            <person name="Shao H."/>
            <person name="Chatzistamou I."/>
            <person name="Tufts D.M."/>
            <person name="Diuk-Wasser M."/>
            <person name="Barbour A.G."/>
        </authorList>
    </citation>
    <scope>NUCLEOTIDE SEQUENCE</scope>
    <source>
        <strain evidence="5">LL4</strain>
    </source>
</reference>
<dbReference type="InterPro" id="IPR014710">
    <property type="entry name" value="RmlC-like_jellyroll"/>
</dbReference>
<proteinExistence type="predicted"/>
<dbReference type="GO" id="GO:0006355">
    <property type="term" value="P:regulation of DNA-templated transcription"/>
    <property type="evidence" value="ECO:0007669"/>
    <property type="project" value="InterPro"/>
</dbReference>
<dbReference type="SUPFAM" id="SSF51206">
    <property type="entry name" value="cAMP-binding domain-like"/>
    <property type="match status" value="1"/>
</dbReference>
<dbReference type="Gene3D" id="1.10.10.10">
    <property type="entry name" value="Winged helix-like DNA-binding domain superfamily/Winged helix DNA-binding domain"/>
    <property type="match status" value="1"/>
</dbReference>
<dbReference type="Gene3D" id="2.60.120.10">
    <property type="entry name" value="Jelly Rolls"/>
    <property type="match status" value="1"/>
</dbReference>
<dbReference type="InterPro" id="IPR018490">
    <property type="entry name" value="cNMP-bd_dom_sf"/>
</dbReference>
<accession>A0A650EKF3</accession>
<keyword evidence="1" id="KW-0805">Transcription regulation</keyword>
<evidence type="ECO:0000256" key="2">
    <source>
        <dbReference type="ARBA" id="ARBA00023125"/>
    </source>
</evidence>
<dbReference type="InterPro" id="IPR036388">
    <property type="entry name" value="WH-like_DNA-bd_sf"/>
</dbReference>
<dbReference type="PRINTS" id="PR00034">
    <property type="entry name" value="HTHCRP"/>
</dbReference>
<protein>
    <recommendedName>
        <fullName evidence="4">HTH crp-type domain-containing protein</fullName>
    </recommendedName>
</protein>
<dbReference type="SUPFAM" id="SSF46785">
    <property type="entry name" value="Winged helix' DNA-binding domain"/>
    <property type="match status" value="1"/>
</dbReference>
<keyword evidence="2" id="KW-0238">DNA-binding</keyword>
<dbReference type="SMART" id="SM00419">
    <property type="entry name" value="HTH_CRP"/>
    <property type="match status" value="1"/>
</dbReference>
<evidence type="ECO:0000256" key="1">
    <source>
        <dbReference type="ARBA" id="ARBA00023015"/>
    </source>
</evidence>